<evidence type="ECO:0000256" key="2">
    <source>
        <dbReference type="SAM" id="SignalP"/>
    </source>
</evidence>
<feature type="chain" id="PRO_5046874499" evidence="2">
    <location>
        <begin position="25"/>
        <end position="287"/>
    </location>
</feature>
<comment type="caution">
    <text evidence="3">The sequence shown here is derived from an EMBL/GenBank/DDBJ whole genome shotgun (WGS) entry which is preliminary data.</text>
</comment>
<dbReference type="EMBL" id="JBIRWE010000003">
    <property type="protein sequence ID" value="MFI1964320.1"/>
    <property type="molecule type" value="Genomic_DNA"/>
</dbReference>
<dbReference type="RefSeq" id="WP_055472475.1">
    <property type="nucleotide sequence ID" value="NZ_JBIRWE010000003.1"/>
</dbReference>
<keyword evidence="2" id="KW-0732">Signal</keyword>
<keyword evidence="1" id="KW-0472">Membrane</keyword>
<reference evidence="3 4" key="1">
    <citation type="submission" date="2024-10" db="EMBL/GenBank/DDBJ databases">
        <title>The Natural Products Discovery Center: Release of the First 8490 Sequenced Strains for Exploring Actinobacteria Biosynthetic Diversity.</title>
        <authorList>
            <person name="Kalkreuter E."/>
            <person name="Kautsar S.A."/>
            <person name="Yang D."/>
            <person name="Bader C.D."/>
            <person name="Teijaro C.N."/>
            <person name="Fluegel L."/>
            <person name="Davis C.M."/>
            <person name="Simpson J.R."/>
            <person name="Lauterbach L."/>
            <person name="Steele A.D."/>
            <person name="Gui C."/>
            <person name="Meng S."/>
            <person name="Li G."/>
            <person name="Viehrig K."/>
            <person name="Ye F."/>
            <person name="Su P."/>
            <person name="Kiefer A.F."/>
            <person name="Nichols A."/>
            <person name="Cepeda A.J."/>
            <person name="Yan W."/>
            <person name="Fan B."/>
            <person name="Jiang Y."/>
            <person name="Adhikari A."/>
            <person name="Zheng C.-J."/>
            <person name="Schuster L."/>
            <person name="Cowan T.M."/>
            <person name="Smanski M.J."/>
            <person name="Chevrette M.G."/>
            <person name="De Carvalho L.P.S."/>
            <person name="Shen B."/>
        </authorList>
    </citation>
    <scope>NUCLEOTIDE SEQUENCE [LARGE SCALE GENOMIC DNA]</scope>
    <source>
        <strain evidence="3 4">NPDC020327</strain>
    </source>
</reference>
<proteinExistence type="predicted"/>
<accession>A0ABW7URH9</accession>
<sequence>MKAPIALTGAVGIVGLLAVNPAQALDWPKFEYTTGWGYVADRGGDLPQAEGWLVALKAPLFETGVTYGAAHSPTIPNKRPNDEYKPDLAVSILGVVDAESPSFKLKHDDAQGTASYEGTVGKFQLTVPAGLANVRFVASALDYGLDAVPGQNLKSRHHIAGASLQQKNSKGEWEIKNQLSVGADVKVGIPNVVEGVYAETIYTDKNGKPTKDNAPSEHGYFNAFRASALGGIAGEITACHGAVIAGKAPDKIDTPLVGPAVVAGAAAIGLVGGAVLMKRRRQAGQQA</sequence>
<name>A0ABW7URH9_9ACTN</name>
<evidence type="ECO:0000256" key="1">
    <source>
        <dbReference type="SAM" id="Phobius"/>
    </source>
</evidence>
<dbReference type="Proteomes" id="UP001611548">
    <property type="component" value="Unassembled WGS sequence"/>
</dbReference>
<feature type="signal peptide" evidence="2">
    <location>
        <begin position="1"/>
        <end position="24"/>
    </location>
</feature>
<gene>
    <name evidence="3" type="ORF">ACH429_09385</name>
</gene>
<keyword evidence="1" id="KW-1133">Transmembrane helix</keyword>
<organism evidence="3 4">
    <name type="scientific">Streptomyces pathocidini</name>
    <dbReference type="NCBI Taxonomy" id="1650571"/>
    <lineage>
        <taxon>Bacteria</taxon>
        <taxon>Bacillati</taxon>
        <taxon>Actinomycetota</taxon>
        <taxon>Actinomycetes</taxon>
        <taxon>Kitasatosporales</taxon>
        <taxon>Streptomycetaceae</taxon>
        <taxon>Streptomyces</taxon>
    </lineage>
</organism>
<keyword evidence="1" id="KW-0812">Transmembrane</keyword>
<keyword evidence="4" id="KW-1185">Reference proteome</keyword>
<evidence type="ECO:0000313" key="3">
    <source>
        <dbReference type="EMBL" id="MFI1964320.1"/>
    </source>
</evidence>
<evidence type="ECO:0000313" key="4">
    <source>
        <dbReference type="Proteomes" id="UP001611548"/>
    </source>
</evidence>
<feature type="transmembrane region" description="Helical" evidence="1">
    <location>
        <begin position="256"/>
        <end position="277"/>
    </location>
</feature>
<protein>
    <submittedName>
        <fullName evidence="3">Uncharacterized protein</fullName>
    </submittedName>
</protein>